<dbReference type="Gene3D" id="1.10.220.20">
    <property type="match status" value="1"/>
</dbReference>
<name>A0ABD1EFC6_HYPHA</name>
<keyword evidence="4" id="KW-0597">Phosphoprotein</keyword>
<evidence type="ECO:0000313" key="9">
    <source>
        <dbReference type="Proteomes" id="UP001566132"/>
    </source>
</evidence>
<dbReference type="InterPro" id="IPR035999">
    <property type="entry name" value="Sec7_dom_sf"/>
</dbReference>
<evidence type="ECO:0000256" key="1">
    <source>
        <dbReference type="ARBA" id="ARBA00004496"/>
    </source>
</evidence>
<dbReference type="AlphaFoldDB" id="A0ABD1EFC6"/>
<dbReference type="Pfam" id="PF16453">
    <property type="entry name" value="IQ_SEC7_PH"/>
    <property type="match status" value="1"/>
</dbReference>
<feature type="compositionally biased region" description="Polar residues" evidence="6">
    <location>
        <begin position="319"/>
        <end position="335"/>
    </location>
</feature>
<comment type="caution">
    <text evidence="8">The sequence shown here is derived from an EMBL/GenBank/DDBJ whole genome shotgun (WGS) entry which is preliminary data.</text>
</comment>
<feature type="compositionally biased region" description="Polar residues" evidence="6">
    <location>
        <begin position="376"/>
        <end position="385"/>
    </location>
</feature>
<dbReference type="SUPFAM" id="SSF48425">
    <property type="entry name" value="Sec7 domain"/>
    <property type="match status" value="1"/>
</dbReference>
<dbReference type="InterPro" id="IPR000904">
    <property type="entry name" value="Sec7_dom"/>
</dbReference>
<evidence type="ECO:0000256" key="3">
    <source>
        <dbReference type="ARBA" id="ARBA00022490"/>
    </source>
</evidence>
<dbReference type="PROSITE" id="PS50190">
    <property type="entry name" value="SEC7"/>
    <property type="match status" value="1"/>
</dbReference>
<gene>
    <name evidence="8" type="ORF">ABEB36_011419</name>
</gene>
<keyword evidence="9" id="KW-1185">Reference proteome</keyword>
<dbReference type="SUPFAM" id="SSF50729">
    <property type="entry name" value="PH domain-like"/>
    <property type="match status" value="1"/>
</dbReference>
<dbReference type="FunFam" id="1.10.220.20:FF:000001">
    <property type="entry name" value="IQ motif and SEC7 domain-containing protein 1"/>
    <property type="match status" value="1"/>
</dbReference>
<dbReference type="InterPro" id="IPR011993">
    <property type="entry name" value="PH-like_dom_sf"/>
</dbReference>
<dbReference type="CDD" id="cd00171">
    <property type="entry name" value="Sec7"/>
    <property type="match status" value="1"/>
</dbReference>
<evidence type="ECO:0000256" key="5">
    <source>
        <dbReference type="ARBA" id="ARBA00023054"/>
    </source>
</evidence>
<dbReference type="CDD" id="cd13318">
    <property type="entry name" value="PH_IQSEC"/>
    <property type="match status" value="1"/>
</dbReference>
<dbReference type="Proteomes" id="UP001566132">
    <property type="component" value="Unassembled WGS sequence"/>
</dbReference>
<feature type="region of interest" description="Disordered" evidence="6">
    <location>
        <begin position="899"/>
        <end position="932"/>
    </location>
</feature>
<dbReference type="Gene3D" id="1.10.1000.11">
    <property type="entry name" value="Arf Nucleotide-binding Site Opener,domain 2"/>
    <property type="match status" value="1"/>
</dbReference>
<comment type="similarity">
    <text evidence="2">Belongs to the BRAG family.</text>
</comment>
<comment type="subcellular location">
    <subcellularLocation>
        <location evidence="1">Cytoplasm</location>
    </subcellularLocation>
</comment>
<dbReference type="FunFam" id="2.30.29.30:FF:000004">
    <property type="entry name" value="IQ motif and SEC7 domain-containing protein 1"/>
    <property type="match status" value="1"/>
</dbReference>
<evidence type="ECO:0000256" key="6">
    <source>
        <dbReference type="SAM" id="MobiDB-lite"/>
    </source>
</evidence>
<evidence type="ECO:0000313" key="8">
    <source>
        <dbReference type="EMBL" id="KAL1493349.1"/>
    </source>
</evidence>
<reference evidence="8 9" key="1">
    <citation type="submission" date="2024-05" db="EMBL/GenBank/DDBJ databases">
        <title>Genetic variation in Jamaican populations of the coffee berry borer (Hypothenemus hampei).</title>
        <authorList>
            <person name="Errbii M."/>
            <person name="Myrie A."/>
        </authorList>
    </citation>
    <scope>NUCLEOTIDE SEQUENCE [LARGE SCALE GENOMIC DNA]</scope>
    <source>
        <strain evidence="8">JA-Hopewell-2020-01-JO</strain>
        <tissue evidence="8">Whole body</tissue>
    </source>
</reference>
<evidence type="ECO:0000256" key="2">
    <source>
        <dbReference type="ARBA" id="ARBA00006248"/>
    </source>
</evidence>
<sequence length="950" mass="106571">MRSHLTTSTLSSSSSRNSNYLTEDRRTKHLSDNTVSDVCARTVVRVRRSGFRQERIRVVCTTRRQHISRIVTVSDVCHTLPPFRKHVTVVSLPPKMERSQVANSMGTDIQEQTYIQAPSFVQNQNYATPAASPVYCRASPSNSGFVSVVQPLHKKGSLRNGDILKRSRVQTTYELSQDILDKQIEVLERKYGGVKARNAALTIQRAFRRYTLRKKFAAITAMAKAERRISRRLPPAEESKSAGTEPSEHMRSNFEGHDYNNIRMLPVRSMSLRERRNIDSMPIPRSQSGTPTGCWETYSSSSSSLQYYYSPADIKSESITSHVSGSPSSCSTPTAVNGYVRTRSSLSNRKVPPEVPKRTSSITSRSIEQQARHKSNGLSKTAENGSLSSVQSSGSDSSISTERIQCEFSGSPVWKRKGNQASEYAEPSLETSLGNISNASSSTYTLVERATDPQGPQSYKISETIRKRQYRVGLNLFNKKPEKGIAYLIRRGFLENSPQGVARFLISRKGLSKQMIGEYLGNLQNPFCMAVLECFASELDLSGMQVDVALRKFQQHFRMPGEAQKIERLMEVFSQRYCQCNVDVVARLRSPDTIFVLSFAIIMLNTDLHTPNIKPERRMKVEDFIKNLRGIDDCGDIDSDILTGIYERVKANEFKPGSDHVTQVMKVQATIVGKKPNMALPHRRLVCYCRLYEIPDINKKERPGVHQREVFLFNDLLVITKILSKKKSSVTYTFRNSYPLCGMVVTLFEVQHYPYGIKLSQRVDQKVLVTFNARNEHDRCKFAEDLKEAVSEMDEMENLRIEAELERQKSNRGNRSGTENRDSGVADVEVYPCHQCPCSQNPTLGQTESCADDGTHETQIKRSALSNSLLDIHEQFAGDKAQRRGSVGSLDSGMSVSFQSTSASTCSRSDKLGGKQSKPGMHHPQGFLGSLFNKRHTGANNIATPKSTEV</sequence>
<dbReference type="PANTHER" id="PTHR10663:SF342">
    <property type="entry name" value="FI21420P1"/>
    <property type="match status" value="1"/>
</dbReference>
<proteinExistence type="inferred from homology"/>
<dbReference type="PANTHER" id="PTHR10663">
    <property type="entry name" value="GUANYL-NUCLEOTIDE EXCHANGE FACTOR"/>
    <property type="match status" value="1"/>
</dbReference>
<dbReference type="Gene3D" id="2.30.29.30">
    <property type="entry name" value="Pleckstrin-homology domain (PH domain)/Phosphotyrosine-binding domain (PTB)"/>
    <property type="match status" value="1"/>
</dbReference>
<feature type="compositionally biased region" description="Low complexity" evidence="6">
    <location>
        <begin position="386"/>
        <end position="400"/>
    </location>
</feature>
<feature type="compositionally biased region" description="Polar residues" evidence="6">
    <location>
        <begin position="358"/>
        <end position="369"/>
    </location>
</feature>
<dbReference type="InterPro" id="IPR023394">
    <property type="entry name" value="Sec7_C_sf"/>
</dbReference>
<dbReference type="PROSITE" id="PS50096">
    <property type="entry name" value="IQ"/>
    <property type="match status" value="1"/>
</dbReference>
<organism evidence="8 9">
    <name type="scientific">Hypothenemus hampei</name>
    <name type="common">Coffee berry borer</name>
    <dbReference type="NCBI Taxonomy" id="57062"/>
    <lineage>
        <taxon>Eukaryota</taxon>
        <taxon>Metazoa</taxon>
        <taxon>Ecdysozoa</taxon>
        <taxon>Arthropoda</taxon>
        <taxon>Hexapoda</taxon>
        <taxon>Insecta</taxon>
        <taxon>Pterygota</taxon>
        <taxon>Neoptera</taxon>
        <taxon>Endopterygota</taxon>
        <taxon>Coleoptera</taxon>
        <taxon>Polyphaga</taxon>
        <taxon>Cucujiformia</taxon>
        <taxon>Curculionidae</taxon>
        <taxon>Scolytinae</taxon>
        <taxon>Hypothenemus</taxon>
    </lineage>
</organism>
<evidence type="ECO:0000256" key="4">
    <source>
        <dbReference type="ARBA" id="ARBA00022553"/>
    </source>
</evidence>
<feature type="region of interest" description="Disordered" evidence="6">
    <location>
        <begin position="229"/>
        <end position="255"/>
    </location>
</feature>
<keyword evidence="3" id="KW-0963">Cytoplasm</keyword>
<feature type="compositionally biased region" description="Low complexity" evidence="6">
    <location>
        <begin position="1"/>
        <end position="19"/>
    </location>
</feature>
<accession>A0ABD1EFC6</accession>
<feature type="region of interest" description="Disordered" evidence="6">
    <location>
        <begin position="1"/>
        <end position="27"/>
    </location>
</feature>
<dbReference type="FunFam" id="1.10.1000.11:FF:000009">
    <property type="entry name" value="IQ motif and SEC7 domain-containing protein"/>
    <property type="match status" value="1"/>
</dbReference>
<dbReference type="Pfam" id="PF01369">
    <property type="entry name" value="Sec7"/>
    <property type="match status" value="1"/>
</dbReference>
<dbReference type="GO" id="GO:0005737">
    <property type="term" value="C:cytoplasm"/>
    <property type="evidence" value="ECO:0007669"/>
    <property type="project" value="UniProtKB-SubCell"/>
</dbReference>
<evidence type="ECO:0000259" key="7">
    <source>
        <dbReference type="PROSITE" id="PS50190"/>
    </source>
</evidence>
<feature type="region of interest" description="Disordered" evidence="6">
    <location>
        <begin position="804"/>
        <end position="823"/>
    </location>
</feature>
<feature type="domain" description="SEC7" evidence="7">
    <location>
        <begin position="466"/>
        <end position="652"/>
    </location>
</feature>
<keyword evidence="5" id="KW-0175">Coiled coil</keyword>
<dbReference type="EMBL" id="JBDJPC010000008">
    <property type="protein sequence ID" value="KAL1493349.1"/>
    <property type="molecule type" value="Genomic_DNA"/>
</dbReference>
<dbReference type="SMART" id="SM00222">
    <property type="entry name" value="Sec7"/>
    <property type="match status" value="1"/>
</dbReference>
<dbReference type="InterPro" id="IPR033742">
    <property type="entry name" value="IQSEC_PH"/>
</dbReference>
<feature type="region of interest" description="Disordered" evidence="6">
    <location>
        <begin position="319"/>
        <end position="403"/>
    </location>
</feature>
<protein>
    <recommendedName>
        <fullName evidence="7">SEC7 domain-containing protein</fullName>
    </recommendedName>
</protein>